<dbReference type="RefSeq" id="WP_340270903.1">
    <property type="nucleotide sequence ID" value="NZ_JBBEOG010000008.1"/>
</dbReference>
<keyword evidence="2 4" id="KW-0813">Transport</keyword>
<evidence type="ECO:0000256" key="2">
    <source>
        <dbReference type="ARBA" id="ARBA00022448"/>
    </source>
</evidence>
<protein>
    <recommendedName>
        <fullName evidence="4">Phosphate-binding protein</fullName>
    </recommendedName>
</protein>
<evidence type="ECO:0000256" key="6">
    <source>
        <dbReference type="SAM" id="SignalP"/>
    </source>
</evidence>
<dbReference type="InterPro" id="IPR024370">
    <property type="entry name" value="PBP_domain"/>
</dbReference>
<keyword evidence="3 4" id="KW-0592">Phosphate transport</keyword>
<sequence>MKRSTLTRGLVPAAVVMSLALAACGGDEGDTDTGATTGAGDASAPAGEDTAAAGGGEELSGTLVGAGASSQQAAVQAWVAGYNGVQPGVTVNYDPIGSGGGRELWLGGGSDFAGSDAFLDDEELAAVADNGTCASDQVVELPLYISPVAVIFNLEGVDTVNMPPEVIAGVFAEEITTWDDPAIAEANPDVELPSTTITPVHRSDDSGTTENFTSYLDVVAGDVWTFGEVETWPSELGGEAAPQTAGVVQAVQAGDGYIGYADASQAGELGTVAVGVGEEFVPFSPEAAATVLDVSERVEGRSETDLAIDLARDTQESGAYPIILVSYHIACADYSDDEKATLVKDYLSYVASPEGQQAAADNAGSAPISDTLREDVQAAIDAIQ</sequence>
<dbReference type="PIRSF" id="PIRSF002756">
    <property type="entry name" value="PstS"/>
    <property type="match status" value="1"/>
</dbReference>
<dbReference type="InterPro" id="IPR050962">
    <property type="entry name" value="Phosphate-bind_PstS"/>
</dbReference>
<feature type="region of interest" description="Disordered" evidence="5">
    <location>
        <begin position="28"/>
        <end position="58"/>
    </location>
</feature>
<dbReference type="Gene3D" id="3.40.190.10">
    <property type="entry name" value="Periplasmic binding protein-like II"/>
    <property type="match status" value="2"/>
</dbReference>
<dbReference type="PROSITE" id="PS51257">
    <property type="entry name" value="PROKAR_LIPOPROTEIN"/>
    <property type="match status" value="1"/>
</dbReference>
<evidence type="ECO:0000313" key="9">
    <source>
        <dbReference type="Proteomes" id="UP001596122"/>
    </source>
</evidence>
<evidence type="ECO:0000256" key="3">
    <source>
        <dbReference type="ARBA" id="ARBA00022592"/>
    </source>
</evidence>
<comment type="similarity">
    <text evidence="1 4">Belongs to the PstS family.</text>
</comment>
<feature type="domain" description="PBP" evidence="7">
    <location>
        <begin position="57"/>
        <end position="354"/>
    </location>
</feature>
<reference evidence="9" key="1">
    <citation type="journal article" date="2019" name="Int. J. Syst. Evol. Microbiol.">
        <title>The Global Catalogue of Microorganisms (GCM) 10K type strain sequencing project: providing services to taxonomists for standard genome sequencing and annotation.</title>
        <authorList>
            <consortium name="The Broad Institute Genomics Platform"/>
            <consortium name="The Broad Institute Genome Sequencing Center for Infectious Disease"/>
            <person name="Wu L."/>
            <person name="Ma J."/>
        </authorList>
    </citation>
    <scope>NUCLEOTIDE SEQUENCE [LARGE SCALE GENOMIC DNA]</scope>
    <source>
        <strain evidence="9">CCUG 43114</strain>
    </source>
</reference>
<accession>A0ABW0GM71</accession>
<feature type="chain" id="PRO_5045142080" description="Phosphate-binding protein" evidence="6">
    <location>
        <begin position="23"/>
        <end position="384"/>
    </location>
</feature>
<feature type="compositionally biased region" description="Low complexity" evidence="5">
    <location>
        <begin position="32"/>
        <end position="52"/>
    </location>
</feature>
<dbReference type="InterPro" id="IPR005673">
    <property type="entry name" value="ABC_phos-bd_PstS"/>
</dbReference>
<dbReference type="SUPFAM" id="SSF53850">
    <property type="entry name" value="Periplasmic binding protein-like II"/>
    <property type="match status" value="1"/>
</dbReference>
<evidence type="ECO:0000256" key="4">
    <source>
        <dbReference type="PIRNR" id="PIRNR002756"/>
    </source>
</evidence>
<organism evidence="8 9">
    <name type="scientific">Aquipuribacter nitratireducens</name>
    <dbReference type="NCBI Taxonomy" id="650104"/>
    <lineage>
        <taxon>Bacteria</taxon>
        <taxon>Bacillati</taxon>
        <taxon>Actinomycetota</taxon>
        <taxon>Actinomycetes</taxon>
        <taxon>Micrococcales</taxon>
        <taxon>Intrasporangiaceae</taxon>
        <taxon>Aquipuribacter</taxon>
    </lineage>
</organism>
<dbReference type="Pfam" id="PF12849">
    <property type="entry name" value="PBP_like_2"/>
    <property type="match status" value="1"/>
</dbReference>
<evidence type="ECO:0000256" key="5">
    <source>
        <dbReference type="SAM" id="MobiDB-lite"/>
    </source>
</evidence>
<dbReference type="Proteomes" id="UP001596122">
    <property type="component" value="Unassembled WGS sequence"/>
</dbReference>
<dbReference type="PANTHER" id="PTHR42996:SF1">
    <property type="entry name" value="PHOSPHATE-BINDING PROTEIN PSTS"/>
    <property type="match status" value="1"/>
</dbReference>
<proteinExistence type="inferred from homology"/>
<keyword evidence="9" id="KW-1185">Reference proteome</keyword>
<evidence type="ECO:0000259" key="7">
    <source>
        <dbReference type="Pfam" id="PF12849"/>
    </source>
</evidence>
<feature type="signal peptide" evidence="6">
    <location>
        <begin position="1"/>
        <end position="22"/>
    </location>
</feature>
<gene>
    <name evidence="8" type="ORF">ACFPJ6_09430</name>
</gene>
<comment type="caution">
    <text evidence="8">The sequence shown here is derived from an EMBL/GenBank/DDBJ whole genome shotgun (WGS) entry which is preliminary data.</text>
</comment>
<dbReference type="EMBL" id="JBHSLD010000007">
    <property type="protein sequence ID" value="MFC5381012.1"/>
    <property type="molecule type" value="Genomic_DNA"/>
</dbReference>
<name>A0ABW0GM71_9MICO</name>
<evidence type="ECO:0000313" key="8">
    <source>
        <dbReference type="EMBL" id="MFC5381012.1"/>
    </source>
</evidence>
<dbReference type="CDD" id="cd13565">
    <property type="entry name" value="PBP2_PstS"/>
    <property type="match status" value="1"/>
</dbReference>
<dbReference type="PANTHER" id="PTHR42996">
    <property type="entry name" value="PHOSPHATE-BINDING PROTEIN PSTS"/>
    <property type="match status" value="1"/>
</dbReference>
<keyword evidence="6" id="KW-0732">Signal</keyword>
<evidence type="ECO:0000256" key="1">
    <source>
        <dbReference type="ARBA" id="ARBA00008725"/>
    </source>
</evidence>